<dbReference type="OrthoDB" id="3946766at2759"/>
<dbReference type="EMBL" id="JYNV01000047">
    <property type="protein sequence ID" value="KZM27891.1"/>
    <property type="molecule type" value="Genomic_DNA"/>
</dbReference>
<accession>A0A163LLB0</accession>
<comment type="caution">
    <text evidence="1">The sequence shown here is derived from an EMBL/GenBank/DDBJ whole genome shotgun (WGS) entry which is preliminary data.</text>
</comment>
<dbReference type="InterPro" id="IPR041679">
    <property type="entry name" value="DNA2/NAM7-like_C"/>
</dbReference>
<protein>
    <submittedName>
        <fullName evidence="1">Uncharacterized protein</fullName>
    </submittedName>
</protein>
<reference evidence="1 2" key="1">
    <citation type="journal article" date="2016" name="Sci. Rep.">
        <title>Draft genome sequencing and secretome analysis of fungal phytopathogen Ascochyta rabiei provides insight into the necrotrophic effector repertoire.</title>
        <authorList>
            <person name="Verma S."/>
            <person name="Gazara R.K."/>
            <person name="Nizam S."/>
            <person name="Parween S."/>
            <person name="Chattopadhyay D."/>
            <person name="Verma P.K."/>
        </authorList>
    </citation>
    <scope>NUCLEOTIDE SEQUENCE [LARGE SCALE GENOMIC DNA]</scope>
    <source>
        <strain evidence="1 2">ArDII</strain>
    </source>
</reference>
<name>A0A163LLB0_DIDRA</name>
<dbReference type="AlphaFoldDB" id="A0A163LLB0"/>
<dbReference type="InterPro" id="IPR027417">
    <property type="entry name" value="P-loop_NTPase"/>
</dbReference>
<dbReference type="Gene3D" id="3.40.50.300">
    <property type="entry name" value="P-loop containing nucleotide triphosphate hydrolases"/>
    <property type="match status" value="1"/>
</dbReference>
<evidence type="ECO:0000313" key="2">
    <source>
        <dbReference type="Proteomes" id="UP000076837"/>
    </source>
</evidence>
<evidence type="ECO:0000313" key="1">
    <source>
        <dbReference type="EMBL" id="KZM27891.1"/>
    </source>
</evidence>
<gene>
    <name evidence="1" type="ORF">ST47_g964</name>
</gene>
<dbReference type="Pfam" id="PF13087">
    <property type="entry name" value="AAA_12"/>
    <property type="match status" value="1"/>
</dbReference>
<dbReference type="Proteomes" id="UP000076837">
    <property type="component" value="Unassembled WGS sequence"/>
</dbReference>
<keyword evidence="2" id="KW-1185">Reference proteome</keyword>
<sequence>MSSKDTTPPSSTGSTERQICRHWQSSKSNWRKHKSCSTMICSSPETFVDHGITTTLKPVAKTLRQLFRQMSGVRRNERNRIAIDVSGLEAKSVKYGSSTSLCNHEEARLVVELVTEVLAYEPTFDPKDKDKFARVLPSNIGIISGCKGQMRLIWSLLQQAGNEIVEIKTFYFITVIGVGGQSM</sequence>
<dbReference type="STRING" id="5454.A0A163LLB0"/>
<organism evidence="1 2">
    <name type="scientific">Didymella rabiei</name>
    <name type="common">Chickpea ascochyta blight fungus</name>
    <name type="synonym">Mycosphaerella rabiei</name>
    <dbReference type="NCBI Taxonomy" id="5454"/>
    <lineage>
        <taxon>Eukaryota</taxon>
        <taxon>Fungi</taxon>
        <taxon>Dikarya</taxon>
        <taxon>Ascomycota</taxon>
        <taxon>Pezizomycotina</taxon>
        <taxon>Dothideomycetes</taxon>
        <taxon>Pleosporomycetidae</taxon>
        <taxon>Pleosporales</taxon>
        <taxon>Pleosporineae</taxon>
        <taxon>Didymellaceae</taxon>
        <taxon>Ascochyta</taxon>
    </lineage>
</organism>
<proteinExistence type="predicted"/>